<evidence type="ECO:0000313" key="1">
    <source>
        <dbReference type="EMBL" id="KUY17302.1"/>
    </source>
</evidence>
<gene>
    <name evidence="1" type="ORF">ATB95_13115</name>
</gene>
<dbReference type="RefSeq" id="WP_059345279.1">
    <property type="nucleotide sequence ID" value="NZ_CP140570.1"/>
</dbReference>
<comment type="caution">
    <text evidence="1">The sequence shown here is derived from an EMBL/GenBank/DDBJ whole genome shotgun (WGS) entry which is preliminary data.</text>
</comment>
<evidence type="ECO:0000313" key="2">
    <source>
        <dbReference type="Proteomes" id="UP000064412"/>
    </source>
</evidence>
<reference evidence="1 2" key="1">
    <citation type="submission" date="2015-11" db="EMBL/GenBank/DDBJ databases">
        <authorList>
            <person name="Nicholson A.C."/>
            <person name="Humrighouse B.W."/>
            <person name="Graziano J."/>
            <person name="Lasker B."/>
            <person name="Whitney A.M."/>
            <person name="Mcquiston J.R."/>
        </authorList>
    </citation>
    <scope>NUCLEOTIDE SEQUENCE [LARGE SCALE GENOMIC DNA]</scope>
    <source>
        <strain evidence="1 2">G4071</strain>
    </source>
</reference>
<proteinExistence type="predicted"/>
<sequence length="293" mass="33876">MNKIILLVSFVIVTGRLAAQTVYTGFIGEYPVEMTIDPSSATADAVYSYTNFNEPIRLNNGVIKSGKLIFSEKEGKQTKATLMFENYTTDKNVITGIWKNTITKKELKITLTKKYSIENGENIQWTDRELLQPESTKDKYFKVVLSKEKDRYYPIITAVKVYEKQTDKLLQKLDVECSLLGLDNISIDDYNFDGIEDLSIFEASYAGPNTSRIYYLYNKTTKQYYESNFSGISLEFDQKKKKIYERNQCCAGTIVTTAEYKVVNDNMVLLNQHCYRWDDRKQKLVEKLMKACE</sequence>
<protein>
    <recommendedName>
        <fullName evidence="3">VCBS repeat-containing protein</fullName>
    </recommendedName>
</protein>
<dbReference type="EMBL" id="LNOI01000004">
    <property type="protein sequence ID" value="KUY17302.1"/>
    <property type="molecule type" value="Genomic_DNA"/>
</dbReference>
<dbReference type="Proteomes" id="UP000064412">
    <property type="component" value="Unassembled WGS sequence"/>
</dbReference>
<dbReference type="AlphaFoldDB" id="A0ABD4DK54"/>
<name>A0ABD4DK54_ELIMR</name>
<accession>A0ABD4DK54</accession>
<organism evidence="1 2">
    <name type="scientific">Elizabethkingia miricola</name>
    <name type="common">Chryseobacterium miricola</name>
    <dbReference type="NCBI Taxonomy" id="172045"/>
    <lineage>
        <taxon>Bacteria</taxon>
        <taxon>Pseudomonadati</taxon>
        <taxon>Bacteroidota</taxon>
        <taxon>Flavobacteriia</taxon>
        <taxon>Flavobacteriales</taxon>
        <taxon>Weeksellaceae</taxon>
        <taxon>Elizabethkingia</taxon>
    </lineage>
</organism>
<dbReference type="InterPro" id="IPR058087">
    <property type="entry name" value="XAC2610_dom"/>
</dbReference>
<evidence type="ECO:0008006" key="3">
    <source>
        <dbReference type="Google" id="ProtNLM"/>
    </source>
</evidence>
<dbReference type="NCBIfam" id="NF047539">
    <property type="entry name" value="XAC2610_fam"/>
    <property type="match status" value="1"/>
</dbReference>